<dbReference type="RefSeq" id="WP_186982186.1">
    <property type="nucleotide sequence ID" value="NZ_JACOQH010000005.1"/>
</dbReference>
<organism evidence="2 3">
    <name type="scientific">Roseburia yibonii</name>
    <dbReference type="NCBI Taxonomy" id="2763063"/>
    <lineage>
        <taxon>Bacteria</taxon>
        <taxon>Bacillati</taxon>
        <taxon>Bacillota</taxon>
        <taxon>Clostridia</taxon>
        <taxon>Lachnospirales</taxon>
        <taxon>Lachnospiraceae</taxon>
        <taxon>Roseburia</taxon>
    </lineage>
</organism>
<evidence type="ECO:0000313" key="2">
    <source>
        <dbReference type="EMBL" id="MBC5753953.1"/>
    </source>
</evidence>
<keyword evidence="1" id="KW-0812">Transmembrane</keyword>
<reference evidence="2 3" key="1">
    <citation type="submission" date="2020-08" db="EMBL/GenBank/DDBJ databases">
        <title>Genome public.</title>
        <authorList>
            <person name="Liu C."/>
            <person name="Sun Q."/>
        </authorList>
    </citation>
    <scope>NUCLEOTIDE SEQUENCE [LARGE SCALE GENOMIC DNA]</scope>
    <source>
        <strain evidence="2 3">BX0805</strain>
    </source>
</reference>
<evidence type="ECO:0000313" key="3">
    <source>
        <dbReference type="Proteomes" id="UP000621540"/>
    </source>
</evidence>
<keyword evidence="1" id="KW-0472">Membrane</keyword>
<name>A0ABR7IAJ1_9FIRM</name>
<feature type="transmembrane region" description="Helical" evidence="1">
    <location>
        <begin position="6"/>
        <end position="29"/>
    </location>
</feature>
<evidence type="ECO:0000256" key="1">
    <source>
        <dbReference type="SAM" id="Phobius"/>
    </source>
</evidence>
<comment type="caution">
    <text evidence="2">The sequence shown here is derived from an EMBL/GenBank/DDBJ whole genome shotgun (WGS) entry which is preliminary data.</text>
</comment>
<dbReference type="Proteomes" id="UP000621540">
    <property type="component" value="Unassembled WGS sequence"/>
</dbReference>
<sequence length="111" mass="12320">MAQIVQFFTGILLMLLGFFVCISVVSGVFSSVRADEYKADVIVEIEDSNFNAQVMEHCKKQAEEAGYDLTVTPCEYDADGDLSLAEVILSYSYEVPLLGIEEKKQLRGVAR</sequence>
<protein>
    <submittedName>
        <fullName evidence="2">Uncharacterized protein</fullName>
    </submittedName>
</protein>
<keyword evidence="1" id="KW-1133">Transmembrane helix</keyword>
<accession>A0ABR7IAJ1</accession>
<proteinExistence type="predicted"/>
<keyword evidence="3" id="KW-1185">Reference proteome</keyword>
<dbReference type="EMBL" id="JACOQH010000005">
    <property type="protein sequence ID" value="MBC5753953.1"/>
    <property type="molecule type" value="Genomic_DNA"/>
</dbReference>
<gene>
    <name evidence="2" type="ORF">H8Z76_07925</name>
</gene>